<feature type="region of interest" description="Disordered" evidence="8">
    <location>
        <begin position="2348"/>
        <end position="2399"/>
    </location>
</feature>
<keyword evidence="2" id="KW-0813">Transport</keyword>
<evidence type="ECO:0000256" key="9">
    <source>
        <dbReference type="SAM" id="Phobius"/>
    </source>
</evidence>
<feature type="domain" description="MRH" evidence="11">
    <location>
        <begin position="1962"/>
        <end position="2111"/>
    </location>
</feature>
<proteinExistence type="predicted"/>
<gene>
    <name evidence="12" type="ORF">HOLleu_32091</name>
</gene>
<dbReference type="InterPro" id="IPR044865">
    <property type="entry name" value="MRH_dom"/>
</dbReference>
<keyword evidence="7" id="KW-1015">Disulfide bond</keyword>
<dbReference type="EMBL" id="JAIZAY010000016">
    <property type="protein sequence ID" value="KAJ8027058.1"/>
    <property type="molecule type" value="Genomic_DNA"/>
</dbReference>
<dbReference type="Pfam" id="PF00878">
    <property type="entry name" value="CIMR"/>
    <property type="match status" value="13"/>
</dbReference>
<feature type="signal peptide" evidence="10">
    <location>
        <begin position="1"/>
        <end position="18"/>
    </location>
</feature>
<dbReference type="SMART" id="SM01404">
    <property type="entry name" value="CIMR"/>
    <property type="match status" value="14"/>
</dbReference>
<dbReference type="GO" id="GO:0038023">
    <property type="term" value="F:signaling receptor activity"/>
    <property type="evidence" value="ECO:0007669"/>
    <property type="project" value="InterPro"/>
</dbReference>
<dbReference type="Proteomes" id="UP001152320">
    <property type="component" value="Chromosome 16"/>
</dbReference>
<dbReference type="PANTHER" id="PTHR15071:SF17">
    <property type="entry name" value="CATION-INDEPENDENT MANNOSE-6-PHOSPHATE RECEPTOR"/>
    <property type="match status" value="1"/>
</dbReference>
<name>A0A9Q0YRA9_HOLLE</name>
<feature type="domain" description="MRH" evidence="11">
    <location>
        <begin position="469"/>
        <end position="618"/>
    </location>
</feature>
<comment type="subcellular location">
    <subcellularLocation>
        <location evidence="1">Endomembrane system</location>
    </subcellularLocation>
</comment>
<dbReference type="FunFam" id="2.70.130.10:FF:000005">
    <property type="entry name" value="Insulin-like growth factor 2 receptor"/>
    <property type="match status" value="1"/>
</dbReference>
<dbReference type="FunFam" id="2.70.130.10:FF:000011">
    <property type="entry name" value="Insulin-like growth factor 2 receptor"/>
    <property type="match status" value="1"/>
</dbReference>
<keyword evidence="4 10" id="KW-0732">Signal</keyword>
<evidence type="ECO:0000256" key="5">
    <source>
        <dbReference type="ARBA" id="ARBA00022989"/>
    </source>
</evidence>
<evidence type="ECO:0000313" key="12">
    <source>
        <dbReference type="EMBL" id="KAJ8027058.1"/>
    </source>
</evidence>
<reference evidence="12" key="1">
    <citation type="submission" date="2021-10" db="EMBL/GenBank/DDBJ databases">
        <title>Tropical sea cucumber genome reveals ecological adaptation and Cuvierian tubules defense mechanism.</title>
        <authorList>
            <person name="Chen T."/>
        </authorList>
    </citation>
    <scope>NUCLEOTIDE SEQUENCE</scope>
    <source>
        <strain evidence="12">Nanhai2018</strain>
        <tissue evidence="12">Muscle</tissue>
    </source>
</reference>
<keyword evidence="13" id="KW-1185">Reference proteome</keyword>
<dbReference type="GO" id="GO:0005802">
    <property type="term" value="C:trans-Golgi network"/>
    <property type="evidence" value="ECO:0007669"/>
    <property type="project" value="TreeGrafter"/>
</dbReference>
<feature type="domain" description="MRH" evidence="11">
    <location>
        <begin position="1821"/>
        <end position="1959"/>
    </location>
</feature>
<feature type="compositionally biased region" description="Acidic residues" evidence="8">
    <location>
        <begin position="2387"/>
        <end position="2399"/>
    </location>
</feature>
<feature type="domain" description="MRH" evidence="11">
    <location>
        <begin position="1081"/>
        <end position="1228"/>
    </location>
</feature>
<keyword evidence="5 9" id="KW-1133">Transmembrane helix</keyword>
<dbReference type="GO" id="GO:0005770">
    <property type="term" value="C:late endosome"/>
    <property type="evidence" value="ECO:0007669"/>
    <property type="project" value="TreeGrafter"/>
</dbReference>
<dbReference type="InterPro" id="IPR009011">
    <property type="entry name" value="Man6P_isomerase_rcpt-bd_dom_sf"/>
</dbReference>
<feature type="domain" description="MRH" evidence="11">
    <location>
        <begin position="776"/>
        <end position="927"/>
    </location>
</feature>
<sequence length="2399" mass="264726">MNLLQFLGIITVVVYGWGKFATAECLADTHNLSLLQKWNPWNAVAHIENSTSNFSINFCGPGPKCSDSSICWQKSENEAVNIGTASTTLNSYPNQHSGGFQVNFTGDVCDSNLNIHWTTSIEFKCGTTLGSPEFLYKNNCSFAFEWHTTEACKSVPHPAISEVPCYVYDEQNQKRDLSPLIKQVGGYLVDSDGDNDFYINVCRDITPDGSTSSCPRNTSGCLSNNDGHIDMGRAGKKLELLNNDKLRLMYANPEGQVDCHGYSPKTKITFVCPRESGRFGGSKDPVLISNTNCFYVVEWQTEYACEMGLYVSNGDCQFTYDNDGVDIDLSPLRDSAVAFHADEMSESGDVANTYYIKVCQGLDSDIDCGSTGRTGVAVCQSPEQGGMSARHSAGSSSNYNLRYTDGEVILTYTGGDVCQHNLFQRTSVITFKCSEAAGDGMPTFISEVHCMYFFEWQTSHVCLEHSRDTSCRVNHNQHRFDLSSLVRERGGNWEALDGRHNHDSDAEGVYYINICADILPEDLRTTDCPPGASVCFVDHSGKTESLGRFKQSPEYDDGEIVLTYVDGDQRADGSCTKTTVIRFICTPGDMESAPSLVRVTEHECKYEFEWRTAAACPLARRTGDNCRVFDDDAGFTFDLSPLRMDEGSYTVSFDEYNYFLNVCGPVSGTACNEGENSIASPGACQVGKGSRNNPYTLGVANSTLEYFDGILKLSYMMGTPYNKKEGEDVAAHRQADIVFLCDMNQNGNGSIEFAGEADHAYTFKWYTKYACPQPPVECVIRDEATHKQYDLSSLSKALEEDNWMYSDSSDPSSIRKYYINVCRPINPLPLCGSFAAGCQTRISGDTEVEGVRSLGVASSAPIVESEGNLLLEYINGSPCANGQNRTKTKIHFRCRKGKLDSSPQLLGSFNQGCLYIFMWETEAACPISTSSGANCTVEDENSGYVFNMNSLFFHPFYEPRSNDNSLPQTRINVCGKVERMNCINSNGQIFKGAGACVWNGTDWLALGRTINKLVYSDDGLLTLTYQGETMKNGHFKEAVITFICRHNISVSRKVPETVSCSGYDKCYFNFETPLACLPESVDCLVSDREGNQYDLSPLAKDDGNWEAVDTRNGKGHVSYHINVCKPLYSVDPEVVSCPGGPVAACQTDSVTHTGTNLGYVQAMPEAAADGSLSIRYVGGDICEGNPSSQKSTRINFECSDTPGSPIFQTETEFCEYIFTWQTPAACPLKRETGSNCQVTVTELGYQFNLSSLYDTTKDYTVPSGEYTYTLNVCGNLVGGTEACVGAGGCQDTGSRKFNAGKANQNLTYDSGILKLNYTGGDTCHSVYERSTAINFVCDASVTDKGNPVFIRETADCTYMFEWATSLACPPFEQVECSYRDGQAQFDLAPLTTMDDNYVVVPNKQKNGEVYYLTLCRSLMNDKDKRGSKCPINAAACMEIPGKNGADSQYINLGQVSSGPTMEDGHLVIKYDSGDPCPSGNKMRSTVINFDCDPNAVGSLPQFSDSDDDCTYSFLWMTKLACDLGHEDEAEQNCRVANPITGYEFDLKVLQNVNSVNIYGHDQHVYNISICKKLEDSVCEDRDVGACQVQSNVASPKHFSTGNFNKRVFFDDGVLSLQYNMGTPCHNSKFYRSTVISFVCPHEENNLGAPVFISETEDCTYYFSWHTSAACEEYIQCSVMNGTQAIDLSPLVYTRGYYVATSDMANPTSSYINLCRPLNPIQGMLCPPNAAVCQINHGKPESLGRLEHGPQMDDNGRVFIKYTNGKSCDEEPTRNVSSVITFFCRKGEEKGVPTLVDYADCTYNFNWLTYVVCPPAAPSKGEDCTYHNDVMEYIFDLNSLAQKSYTMSAANQKQISLRLCGPLDNPASGCEGAAVCLKDGSKTVSLGQTASQEFLFQGGNLKLTYRDGASCPGDENQKRETTILFMCIDSKQSEDPTFFTADADYCHTTLQWNTPIACPPLTMPCTASNPDQGGLFDLQPLSQITGSWTTNDSNKNKYFINVCKPALNTPSGCPNEASACRIQESKHVDVLGMIYTQTLEYKEDSQAVLLTYSEGKVYTCASNISRAGLDSRVEVLYKCGTVIGSPVFESEHLEDGICTFKFSWTSKVACQVEKTAVTLKDGKIEDPETGVKLDLKPLIKGGSENGAWLVDGDDRSESANSLDVYKYYIMLDDKEMQLHDTSQECTSAAVCQTKEDDRFFRNIGLQSEKNFYFEDETLELVTRKPNSCRKDQSDVLSTVIFQCDASQTPGKPQFYYESGNCQYFFIWPTSHVCQAQLTPPDGGSSDQNTTPSKGGSFGKVVFAFLIVVIICVIIIVFHKRERRSSLYFRVRKCFPGAYSNVPTYSYSQLSSGDNMDPGASESRGLFDSDAEDEEIIKETRPNPLEYRDDSDEDLLIDSRV</sequence>
<comment type="caution">
    <text evidence="12">The sequence shown here is derived from an EMBL/GenBank/DDBJ whole genome shotgun (WGS) entry which is preliminary data.</text>
</comment>
<evidence type="ECO:0000256" key="2">
    <source>
        <dbReference type="ARBA" id="ARBA00022448"/>
    </source>
</evidence>
<dbReference type="InterPro" id="IPR000479">
    <property type="entry name" value="CIMR_rpt"/>
</dbReference>
<organism evidence="12 13">
    <name type="scientific">Holothuria leucospilota</name>
    <name type="common">Black long sea cucumber</name>
    <name type="synonym">Mertensiothuria leucospilota</name>
    <dbReference type="NCBI Taxonomy" id="206669"/>
    <lineage>
        <taxon>Eukaryota</taxon>
        <taxon>Metazoa</taxon>
        <taxon>Echinodermata</taxon>
        <taxon>Eleutherozoa</taxon>
        <taxon>Echinozoa</taxon>
        <taxon>Holothuroidea</taxon>
        <taxon>Aspidochirotacea</taxon>
        <taxon>Aspidochirotida</taxon>
        <taxon>Holothuriidae</taxon>
        <taxon>Holothuria</taxon>
    </lineage>
</organism>
<feature type="domain" description="MRH" evidence="11">
    <location>
        <begin position="1234"/>
        <end position="1370"/>
    </location>
</feature>
<feature type="domain" description="MRH" evidence="11">
    <location>
        <begin position="624"/>
        <end position="773"/>
    </location>
</feature>
<keyword evidence="6 9" id="KW-0472">Membrane</keyword>
<keyword evidence="3 9" id="KW-0812">Transmembrane</keyword>
<accession>A0A9Q0YRA9</accession>
<evidence type="ECO:0000256" key="7">
    <source>
        <dbReference type="ARBA" id="ARBA00023157"/>
    </source>
</evidence>
<evidence type="ECO:0000256" key="1">
    <source>
        <dbReference type="ARBA" id="ARBA00004308"/>
    </source>
</evidence>
<feature type="domain" description="MRH" evidence="11">
    <location>
        <begin position="1507"/>
        <end position="1672"/>
    </location>
</feature>
<evidence type="ECO:0000256" key="10">
    <source>
        <dbReference type="SAM" id="SignalP"/>
    </source>
</evidence>
<evidence type="ECO:0000256" key="8">
    <source>
        <dbReference type="SAM" id="MobiDB-lite"/>
    </source>
</evidence>
<feature type="chain" id="PRO_5040307881" evidence="10">
    <location>
        <begin position="19"/>
        <end position="2399"/>
    </location>
</feature>
<dbReference type="Gene3D" id="2.70.130.10">
    <property type="entry name" value="Mannose-6-phosphate receptor binding domain"/>
    <property type="match status" value="15"/>
</dbReference>
<feature type="domain" description="MRH" evidence="11">
    <location>
        <begin position="1674"/>
        <end position="1814"/>
    </location>
</feature>
<dbReference type="GO" id="GO:0005537">
    <property type="term" value="F:D-mannose binding"/>
    <property type="evidence" value="ECO:0007669"/>
    <property type="project" value="InterPro"/>
</dbReference>
<feature type="domain" description="MRH" evidence="11">
    <location>
        <begin position="23"/>
        <end position="154"/>
    </location>
</feature>
<dbReference type="GO" id="GO:0005886">
    <property type="term" value="C:plasma membrane"/>
    <property type="evidence" value="ECO:0007669"/>
    <property type="project" value="TreeGrafter"/>
</dbReference>
<feature type="domain" description="MRH" evidence="11">
    <location>
        <begin position="2119"/>
        <end position="2274"/>
    </location>
</feature>
<dbReference type="OrthoDB" id="4504960at2759"/>
<protein>
    <submittedName>
        <fullName evidence="12">Cation-independent mannose-6-phosphate receptor</fullName>
    </submittedName>
</protein>
<dbReference type="GO" id="GO:0007041">
    <property type="term" value="P:lysosomal transport"/>
    <property type="evidence" value="ECO:0007669"/>
    <property type="project" value="InterPro"/>
</dbReference>
<keyword evidence="12" id="KW-0675">Receptor</keyword>
<evidence type="ECO:0000313" key="13">
    <source>
        <dbReference type="Proteomes" id="UP001152320"/>
    </source>
</evidence>
<dbReference type="PROSITE" id="PS51914">
    <property type="entry name" value="MRH"/>
    <property type="match status" value="13"/>
</dbReference>
<evidence type="ECO:0000256" key="6">
    <source>
        <dbReference type="ARBA" id="ARBA00023136"/>
    </source>
</evidence>
<feature type="transmembrane region" description="Helical" evidence="9">
    <location>
        <begin position="2296"/>
        <end position="2316"/>
    </location>
</feature>
<evidence type="ECO:0000256" key="4">
    <source>
        <dbReference type="ARBA" id="ARBA00022729"/>
    </source>
</evidence>
<dbReference type="PANTHER" id="PTHR15071">
    <property type="entry name" value="MANNOSE-6-PHOSPHATE RECEPTOR FAMILY MEMBER"/>
    <property type="match status" value="1"/>
</dbReference>
<feature type="domain" description="MRH" evidence="11">
    <location>
        <begin position="163"/>
        <end position="307"/>
    </location>
</feature>
<evidence type="ECO:0000259" key="11">
    <source>
        <dbReference type="PROSITE" id="PS51914"/>
    </source>
</evidence>
<feature type="domain" description="MRH" evidence="11">
    <location>
        <begin position="314"/>
        <end position="464"/>
    </location>
</feature>
<dbReference type="GO" id="GO:0005520">
    <property type="term" value="F:insulin-like growth factor binding"/>
    <property type="evidence" value="ECO:0007669"/>
    <property type="project" value="TreeGrafter"/>
</dbReference>
<dbReference type="SUPFAM" id="SSF50911">
    <property type="entry name" value="Mannose 6-phosphate receptor domain"/>
    <property type="match status" value="15"/>
</dbReference>
<dbReference type="FunFam" id="2.70.130.10:FF:000016">
    <property type="entry name" value="Insulin-like growth factor 2 receptor"/>
    <property type="match status" value="1"/>
</dbReference>
<evidence type="ECO:0000256" key="3">
    <source>
        <dbReference type="ARBA" id="ARBA00022692"/>
    </source>
</evidence>